<evidence type="ECO:0000313" key="2">
    <source>
        <dbReference type="EMBL" id="GAM60541.1"/>
    </source>
</evidence>
<dbReference type="Proteomes" id="UP000031670">
    <property type="component" value="Unassembled WGS sequence"/>
</dbReference>
<comment type="caution">
    <text evidence="2">The sequence shown here is derived from an EMBL/GenBank/DDBJ whole genome shotgun (WGS) entry which is preliminary data.</text>
</comment>
<name>A0A0B8P2T9_9VIBR</name>
<reference evidence="2 3" key="1">
    <citation type="submission" date="2015-01" db="EMBL/GenBank/DDBJ databases">
        <title>Vibrio sp. C5 JCM 19232 whole genome shotgun sequence.</title>
        <authorList>
            <person name="Sawabe T."/>
            <person name="Meirelles P."/>
            <person name="Feng G."/>
            <person name="Sayaka M."/>
            <person name="Hattori M."/>
            <person name="Ohkuma M."/>
        </authorList>
    </citation>
    <scope>NUCLEOTIDE SEQUENCE [LARGE SCALE GENOMIC DNA]</scope>
    <source>
        <strain evidence="2 3">JCM19232</strain>
    </source>
</reference>
<evidence type="ECO:0000256" key="1">
    <source>
        <dbReference type="SAM" id="Phobius"/>
    </source>
</evidence>
<keyword evidence="1" id="KW-0812">Transmembrane</keyword>
<keyword evidence="1" id="KW-0472">Membrane</keyword>
<proteinExistence type="predicted"/>
<organism evidence="2 3">
    <name type="scientific">Vibrio ishigakensis</name>
    <dbReference type="NCBI Taxonomy" id="1481914"/>
    <lineage>
        <taxon>Bacteria</taxon>
        <taxon>Pseudomonadati</taxon>
        <taxon>Pseudomonadota</taxon>
        <taxon>Gammaproteobacteria</taxon>
        <taxon>Vibrionales</taxon>
        <taxon>Vibrionaceae</taxon>
        <taxon>Vibrio</taxon>
    </lineage>
</organism>
<gene>
    <name evidence="2" type="ORF">JCM19232_874</name>
</gene>
<reference evidence="2 3" key="2">
    <citation type="submission" date="2015-01" db="EMBL/GenBank/DDBJ databases">
        <authorList>
            <consortium name="NBRP consortium"/>
            <person name="Sawabe T."/>
            <person name="Meirelles P."/>
            <person name="Feng G."/>
            <person name="Sayaka M."/>
            <person name="Hattori M."/>
            <person name="Ohkuma M."/>
        </authorList>
    </citation>
    <scope>NUCLEOTIDE SEQUENCE [LARGE SCALE GENOMIC DNA]</scope>
    <source>
        <strain evidence="2 3">JCM19232</strain>
    </source>
</reference>
<evidence type="ECO:0000313" key="3">
    <source>
        <dbReference type="Proteomes" id="UP000031670"/>
    </source>
</evidence>
<protein>
    <submittedName>
        <fullName evidence="2">Uncharacterized protein</fullName>
    </submittedName>
</protein>
<accession>A0A0B8P2T9</accession>
<feature type="transmembrane region" description="Helical" evidence="1">
    <location>
        <begin position="33"/>
        <end position="56"/>
    </location>
</feature>
<sequence>MMLIYFITFFILAYIFGLFVDNKLNAVHTITGVSFIWLFAAGPSHCLALQVCWCAIF</sequence>
<keyword evidence="1" id="KW-1133">Transmembrane helix</keyword>
<dbReference type="EMBL" id="BBSA01000001">
    <property type="protein sequence ID" value="GAM60541.1"/>
    <property type="molecule type" value="Genomic_DNA"/>
</dbReference>
<dbReference type="AlphaFoldDB" id="A0A0B8P2T9"/>